<dbReference type="Pfam" id="PF02770">
    <property type="entry name" value="Acyl-CoA_dh_M"/>
    <property type="match status" value="1"/>
</dbReference>
<dbReference type="STRING" id="31958.SD37_23125"/>
<dbReference type="eggNOG" id="COG1960">
    <property type="taxonomic scope" value="Bacteria"/>
</dbReference>
<feature type="domain" description="Acyl-CoA dehydrogenase/oxidase C-terminal" evidence="6">
    <location>
        <begin position="225"/>
        <end position="374"/>
    </location>
</feature>
<dbReference type="GO" id="GO:0050660">
    <property type="term" value="F:flavin adenine dinucleotide binding"/>
    <property type="evidence" value="ECO:0007669"/>
    <property type="project" value="InterPro"/>
</dbReference>
<dbReference type="InterPro" id="IPR037069">
    <property type="entry name" value="AcylCoA_DH/ox_N_sf"/>
</dbReference>
<feature type="domain" description="Acyl-CoA oxidase/dehydrogenase middle" evidence="7">
    <location>
        <begin position="133"/>
        <end position="213"/>
    </location>
</feature>
<name>A0A193C195_AMYOR</name>
<dbReference type="Pfam" id="PF02771">
    <property type="entry name" value="Acyl-CoA_dh_N"/>
    <property type="match status" value="1"/>
</dbReference>
<evidence type="ECO:0000313" key="10">
    <source>
        <dbReference type="Proteomes" id="UP000093695"/>
    </source>
</evidence>
<dbReference type="InterPro" id="IPR036250">
    <property type="entry name" value="AcylCo_DH-like_C"/>
</dbReference>
<dbReference type="Gene3D" id="1.20.140.10">
    <property type="entry name" value="Butyryl-CoA Dehydrogenase, subunit A, domain 3"/>
    <property type="match status" value="1"/>
</dbReference>
<organism evidence="9 10">
    <name type="scientific">Amycolatopsis orientalis</name>
    <name type="common">Nocardia orientalis</name>
    <dbReference type="NCBI Taxonomy" id="31958"/>
    <lineage>
        <taxon>Bacteria</taxon>
        <taxon>Bacillati</taxon>
        <taxon>Actinomycetota</taxon>
        <taxon>Actinomycetes</taxon>
        <taxon>Pseudonocardiales</taxon>
        <taxon>Pseudonocardiaceae</taxon>
        <taxon>Amycolatopsis</taxon>
    </lineage>
</organism>
<dbReference type="PIRSF" id="PIRSF016578">
    <property type="entry name" value="HsaA"/>
    <property type="match status" value="1"/>
</dbReference>
<gene>
    <name evidence="9" type="ORF">SD37_23125</name>
</gene>
<dbReference type="Gene3D" id="2.40.110.10">
    <property type="entry name" value="Butyryl-CoA Dehydrogenase, subunit A, domain 2"/>
    <property type="match status" value="1"/>
</dbReference>
<evidence type="ECO:0000256" key="5">
    <source>
        <dbReference type="RuleBase" id="RU362125"/>
    </source>
</evidence>
<dbReference type="SUPFAM" id="SSF56645">
    <property type="entry name" value="Acyl-CoA dehydrogenase NM domain-like"/>
    <property type="match status" value="1"/>
</dbReference>
<sequence>MRDLSARQAEISELVDTRWGSLLDEVSGTVVERDEARQPPPAELLDALAAAGLHGLSLDPEIGGEGVDVLTWGMVLEQIGYRCLDSALPMIINHTIDIARFVHESGRTDLIEKYAVPIGRGTIGAGIAYTEDADAWSFRTVLRRKGDDFTLSGYKSYVTAGTISDVFLTYPLDEAGDMVACLVERNDPGVTVTPARPLGMRTAGAAALTFQDVLLPADRILQASDGLTHAQRFLSNQRLWITCAPLGRAQRVMEDCAARLSTSIRYGEPVSGLKNVEATLGRMYVAIESARAMLYHALTHVGAGLAEPVFDPILSAAKHFAAEQIRSVLESAFRVSGGYGFYGTPHLGRYMRDFSGLTLVAGTNDILETNLGAGVVARAGRNHENGDRG</sequence>
<evidence type="ECO:0000259" key="8">
    <source>
        <dbReference type="Pfam" id="PF02771"/>
    </source>
</evidence>
<evidence type="ECO:0008006" key="11">
    <source>
        <dbReference type="Google" id="ProtNLM"/>
    </source>
</evidence>
<dbReference type="AlphaFoldDB" id="A0A193C195"/>
<accession>A0A193C195</accession>
<reference evidence="9 10" key="1">
    <citation type="journal article" date="2015" name="Genome Announc.">
        <title>Draft Genome Sequence of Norvancomycin-Producing Strain Amycolatopsis orientalis CPCC200066.</title>
        <authorList>
            <person name="Lei X."/>
            <person name="Yuan F."/>
            <person name="Shi Y."/>
            <person name="Li X."/>
            <person name="Wang L."/>
            <person name="Hong B."/>
        </authorList>
    </citation>
    <scope>NUCLEOTIDE SEQUENCE [LARGE SCALE GENOMIC DNA]</scope>
    <source>
        <strain evidence="9 10">B-37</strain>
    </source>
</reference>
<evidence type="ECO:0000256" key="4">
    <source>
        <dbReference type="ARBA" id="ARBA00022827"/>
    </source>
</evidence>
<keyword evidence="5" id="KW-0560">Oxidoreductase</keyword>
<protein>
    <recommendedName>
        <fullName evidence="11">Acyl-CoA dehydrogenase</fullName>
    </recommendedName>
</protein>
<dbReference type="GO" id="GO:0003995">
    <property type="term" value="F:acyl-CoA dehydrogenase activity"/>
    <property type="evidence" value="ECO:0007669"/>
    <property type="project" value="TreeGrafter"/>
</dbReference>
<comment type="cofactor">
    <cofactor evidence="1 5">
        <name>FAD</name>
        <dbReference type="ChEBI" id="CHEBI:57692"/>
    </cofactor>
</comment>
<dbReference type="Proteomes" id="UP000093695">
    <property type="component" value="Chromosome"/>
</dbReference>
<dbReference type="KEGG" id="aori:SD37_23125"/>
<dbReference type="RefSeq" id="WP_044854929.1">
    <property type="nucleotide sequence ID" value="NZ_CP016174.1"/>
</dbReference>
<dbReference type="SUPFAM" id="SSF47203">
    <property type="entry name" value="Acyl-CoA dehydrogenase C-terminal domain-like"/>
    <property type="match status" value="1"/>
</dbReference>
<evidence type="ECO:0000256" key="3">
    <source>
        <dbReference type="ARBA" id="ARBA00022630"/>
    </source>
</evidence>
<dbReference type="PANTHER" id="PTHR43884">
    <property type="entry name" value="ACYL-COA DEHYDROGENASE"/>
    <property type="match status" value="1"/>
</dbReference>
<keyword evidence="3 5" id="KW-0285">Flavoprotein</keyword>
<feature type="domain" description="Acyl-CoA dehydrogenase/oxidase N-terminal" evidence="8">
    <location>
        <begin position="25"/>
        <end position="121"/>
    </location>
</feature>
<evidence type="ECO:0000256" key="2">
    <source>
        <dbReference type="ARBA" id="ARBA00009347"/>
    </source>
</evidence>
<evidence type="ECO:0000313" key="9">
    <source>
        <dbReference type="EMBL" id="ANN18247.1"/>
    </source>
</evidence>
<dbReference type="InterPro" id="IPR009100">
    <property type="entry name" value="AcylCoA_DH/oxidase_NM_dom_sf"/>
</dbReference>
<dbReference type="EMBL" id="CP016174">
    <property type="protein sequence ID" value="ANN18247.1"/>
    <property type="molecule type" value="Genomic_DNA"/>
</dbReference>
<dbReference type="InterPro" id="IPR013786">
    <property type="entry name" value="AcylCoA_DH/ox_N"/>
</dbReference>
<dbReference type="InterPro" id="IPR006091">
    <property type="entry name" value="Acyl-CoA_Oxase/DH_mid-dom"/>
</dbReference>
<keyword evidence="10" id="KW-1185">Reference proteome</keyword>
<proteinExistence type="inferred from homology"/>
<dbReference type="InterPro" id="IPR046373">
    <property type="entry name" value="Acyl-CoA_Oxase/DH_mid-dom_sf"/>
</dbReference>
<comment type="similarity">
    <text evidence="2 5">Belongs to the acyl-CoA dehydrogenase family.</text>
</comment>
<dbReference type="PANTHER" id="PTHR43884:SF12">
    <property type="entry name" value="ISOVALERYL-COA DEHYDROGENASE, MITOCHONDRIAL-RELATED"/>
    <property type="match status" value="1"/>
</dbReference>
<dbReference type="Pfam" id="PF00441">
    <property type="entry name" value="Acyl-CoA_dh_1"/>
    <property type="match status" value="1"/>
</dbReference>
<evidence type="ECO:0000259" key="7">
    <source>
        <dbReference type="Pfam" id="PF02770"/>
    </source>
</evidence>
<evidence type="ECO:0000259" key="6">
    <source>
        <dbReference type="Pfam" id="PF00441"/>
    </source>
</evidence>
<keyword evidence="4 5" id="KW-0274">FAD</keyword>
<evidence type="ECO:0000256" key="1">
    <source>
        <dbReference type="ARBA" id="ARBA00001974"/>
    </source>
</evidence>
<dbReference type="Gene3D" id="1.10.540.10">
    <property type="entry name" value="Acyl-CoA dehydrogenase/oxidase, N-terminal domain"/>
    <property type="match status" value="1"/>
</dbReference>
<dbReference type="InterPro" id="IPR009075">
    <property type="entry name" value="AcylCo_DH/oxidase_C"/>
</dbReference>